<sequence>MLFQSPPLLIFGRRRRQTKSGRCSNPCRSPPTDPCERLSQRRLETIPFFVADITVPAAGRHPARSGRGGTDLAVAAAATGATPLATGAGWREAPPPPSLRSLLAAAQAAARWRRKKEREGVAGLVASGAVPGVGRRKSVTVDAARSLQRWELHGCGSMEAVAMTTDPEAGRPSATPYGGSGWWRRANGVARRPVAGKASWWLVAWQEDGAAVSDGAMAGTSRAGATQEGGDNGQPKKENRWGPTAAGMEMMAGMEGGGEDGDGGPDPVAPEADQPPPPPGADLPAVVVALRSSRAHGDGGGSDWTAATTGGWPTVASAADYCGNDASG</sequence>
<name>A0A0E0Q6H1_ORYRU</name>
<evidence type="ECO:0000313" key="2">
    <source>
        <dbReference type="EnsemblPlants" id="ORUFI07G09780.1"/>
    </source>
</evidence>
<organism evidence="2 3">
    <name type="scientific">Oryza rufipogon</name>
    <name type="common">Brownbeard rice</name>
    <name type="synonym">Asian wild rice</name>
    <dbReference type="NCBI Taxonomy" id="4529"/>
    <lineage>
        <taxon>Eukaryota</taxon>
        <taxon>Viridiplantae</taxon>
        <taxon>Streptophyta</taxon>
        <taxon>Embryophyta</taxon>
        <taxon>Tracheophyta</taxon>
        <taxon>Spermatophyta</taxon>
        <taxon>Magnoliopsida</taxon>
        <taxon>Liliopsida</taxon>
        <taxon>Poales</taxon>
        <taxon>Poaceae</taxon>
        <taxon>BOP clade</taxon>
        <taxon>Oryzoideae</taxon>
        <taxon>Oryzeae</taxon>
        <taxon>Oryzinae</taxon>
        <taxon>Oryza</taxon>
    </lineage>
</organism>
<accession>A0A0E0Q6H1</accession>
<dbReference type="Proteomes" id="UP000008022">
    <property type="component" value="Unassembled WGS sequence"/>
</dbReference>
<evidence type="ECO:0000313" key="3">
    <source>
        <dbReference type="Proteomes" id="UP000008022"/>
    </source>
</evidence>
<dbReference type="AlphaFoldDB" id="A0A0E0Q6H1"/>
<reference evidence="3" key="1">
    <citation type="submission" date="2013-06" db="EMBL/GenBank/DDBJ databases">
        <authorList>
            <person name="Zhao Q."/>
        </authorList>
    </citation>
    <scope>NUCLEOTIDE SEQUENCE</scope>
    <source>
        <strain evidence="3">cv. W1943</strain>
    </source>
</reference>
<protein>
    <submittedName>
        <fullName evidence="2">Uncharacterized protein</fullName>
    </submittedName>
</protein>
<proteinExistence type="predicted"/>
<keyword evidence="3" id="KW-1185">Reference proteome</keyword>
<reference evidence="2" key="2">
    <citation type="submission" date="2015-06" db="UniProtKB">
        <authorList>
            <consortium name="EnsemblPlants"/>
        </authorList>
    </citation>
    <scope>IDENTIFICATION</scope>
</reference>
<dbReference type="EnsemblPlants" id="ORUFI07G09780.1">
    <property type="protein sequence ID" value="ORUFI07G09780.1"/>
    <property type="gene ID" value="ORUFI07G09780"/>
</dbReference>
<feature type="region of interest" description="Disordered" evidence="1">
    <location>
        <begin position="14"/>
        <end position="35"/>
    </location>
</feature>
<evidence type="ECO:0000256" key="1">
    <source>
        <dbReference type="SAM" id="MobiDB-lite"/>
    </source>
</evidence>
<dbReference type="HOGENOM" id="CLU_848324_0_0_1"/>
<dbReference type="Gramene" id="ORUFI07G09780.1">
    <property type="protein sequence ID" value="ORUFI07G09780.1"/>
    <property type="gene ID" value="ORUFI07G09780"/>
</dbReference>
<feature type="compositionally biased region" description="Low complexity" evidence="1">
    <location>
        <begin position="242"/>
        <end position="253"/>
    </location>
</feature>
<feature type="region of interest" description="Disordered" evidence="1">
    <location>
        <begin position="214"/>
        <end position="314"/>
    </location>
</feature>